<feature type="region of interest" description="Disordered" evidence="1">
    <location>
        <begin position="51"/>
        <end position="81"/>
    </location>
</feature>
<dbReference type="EMBL" id="CAKMMF010000013">
    <property type="protein sequence ID" value="CAH1206974.1"/>
    <property type="molecule type" value="Genomic_DNA"/>
</dbReference>
<dbReference type="Proteomes" id="UP000838686">
    <property type="component" value="Unassembled WGS sequence"/>
</dbReference>
<organism evidence="2 3">
    <name type="scientific">Paenibacillus plantiphilus</name>
    <dbReference type="NCBI Taxonomy" id="2905650"/>
    <lineage>
        <taxon>Bacteria</taxon>
        <taxon>Bacillati</taxon>
        <taxon>Bacillota</taxon>
        <taxon>Bacilli</taxon>
        <taxon>Bacillales</taxon>
        <taxon>Paenibacillaceae</taxon>
        <taxon>Paenibacillus</taxon>
    </lineage>
</organism>
<dbReference type="InterPro" id="IPR019618">
    <property type="entry name" value="Spore_germination_GerPA"/>
</dbReference>
<dbReference type="PANTHER" id="PTHR37808">
    <property type="entry name" value="SPORE GERMINATION PROTEIN-LIKE PROTEIN YDZR-RELATED"/>
    <property type="match status" value="1"/>
</dbReference>
<evidence type="ECO:0000256" key="1">
    <source>
        <dbReference type="SAM" id="MobiDB-lite"/>
    </source>
</evidence>
<dbReference type="PANTHER" id="PTHR37808:SF3">
    <property type="entry name" value="SPORE GERMINATION PROTEIN GERPA-RELATED"/>
    <property type="match status" value="1"/>
</dbReference>
<reference evidence="2" key="1">
    <citation type="submission" date="2022-01" db="EMBL/GenBank/DDBJ databases">
        <authorList>
            <person name="Criscuolo A."/>
        </authorList>
    </citation>
    <scope>NUCLEOTIDE SEQUENCE</scope>
    <source>
        <strain evidence="2">CIP111893</strain>
    </source>
</reference>
<protein>
    <submittedName>
        <fullName evidence="2">Spore germination protein GerPA</fullName>
    </submittedName>
</protein>
<accession>A0ABN8GHC2</accession>
<comment type="caution">
    <text evidence="2">The sequence shown here is derived from an EMBL/GenBank/DDBJ whole genome shotgun (WGS) entry which is preliminary data.</text>
</comment>
<sequence>MPSIVGFVKIISVGSSSIVQFGDALQLSPSSTSKTYAGSGSFLTGSLANSNTGASATNTSDQDVQDSAENNIGNSGVGGIV</sequence>
<evidence type="ECO:0000313" key="2">
    <source>
        <dbReference type="EMBL" id="CAH1206974.1"/>
    </source>
</evidence>
<dbReference type="RefSeq" id="WP_236342976.1">
    <property type="nucleotide sequence ID" value="NZ_CAKMMF010000013.1"/>
</dbReference>
<evidence type="ECO:0000313" key="3">
    <source>
        <dbReference type="Proteomes" id="UP000838686"/>
    </source>
</evidence>
<gene>
    <name evidence="2" type="primary">gerPA</name>
    <name evidence="2" type="ORF">PAECIP111893_02663</name>
</gene>
<dbReference type="Pfam" id="PF10676">
    <property type="entry name" value="gerPA"/>
    <property type="match status" value="1"/>
</dbReference>
<name>A0ABN8GHC2_9BACL</name>
<keyword evidence="3" id="KW-1185">Reference proteome</keyword>
<feature type="compositionally biased region" description="Polar residues" evidence="1">
    <location>
        <begin position="51"/>
        <end position="69"/>
    </location>
</feature>
<proteinExistence type="predicted"/>